<feature type="compositionally biased region" description="Polar residues" evidence="1">
    <location>
        <begin position="103"/>
        <end position="113"/>
    </location>
</feature>
<comment type="caution">
    <text evidence="2">The sequence shown here is derived from an EMBL/GenBank/DDBJ whole genome shotgun (WGS) entry which is preliminary data.</text>
</comment>
<accession>A0ABU7AY26</accession>
<proteinExistence type="predicted"/>
<name>A0ABU7AY26_9TELE</name>
<gene>
    <name evidence="2" type="ORF">ATANTOWER_003717</name>
</gene>
<evidence type="ECO:0000313" key="2">
    <source>
        <dbReference type="EMBL" id="MED6242368.1"/>
    </source>
</evidence>
<dbReference type="EMBL" id="JAHUTI010030901">
    <property type="protein sequence ID" value="MED6242368.1"/>
    <property type="molecule type" value="Genomic_DNA"/>
</dbReference>
<evidence type="ECO:0000313" key="3">
    <source>
        <dbReference type="Proteomes" id="UP001345963"/>
    </source>
</evidence>
<feature type="region of interest" description="Disordered" evidence="1">
    <location>
        <begin position="76"/>
        <end position="113"/>
    </location>
</feature>
<keyword evidence="3" id="KW-1185">Reference proteome</keyword>
<evidence type="ECO:0000256" key="1">
    <source>
        <dbReference type="SAM" id="MobiDB-lite"/>
    </source>
</evidence>
<feature type="compositionally biased region" description="Polar residues" evidence="1">
    <location>
        <begin position="76"/>
        <end position="90"/>
    </location>
</feature>
<organism evidence="2 3">
    <name type="scientific">Ataeniobius toweri</name>
    <dbReference type="NCBI Taxonomy" id="208326"/>
    <lineage>
        <taxon>Eukaryota</taxon>
        <taxon>Metazoa</taxon>
        <taxon>Chordata</taxon>
        <taxon>Craniata</taxon>
        <taxon>Vertebrata</taxon>
        <taxon>Euteleostomi</taxon>
        <taxon>Actinopterygii</taxon>
        <taxon>Neopterygii</taxon>
        <taxon>Teleostei</taxon>
        <taxon>Neoteleostei</taxon>
        <taxon>Acanthomorphata</taxon>
        <taxon>Ovalentaria</taxon>
        <taxon>Atherinomorphae</taxon>
        <taxon>Cyprinodontiformes</taxon>
        <taxon>Goodeidae</taxon>
        <taxon>Ataeniobius</taxon>
    </lineage>
</organism>
<protein>
    <submittedName>
        <fullName evidence="2">Uncharacterized protein</fullName>
    </submittedName>
</protein>
<reference evidence="2 3" key="1">
    <citation type="submission" date="2021-07" db="EMBL/GenBank/DDBJ databases">
        <authorList>
            <person name="Palmer J.M."/>
        </authorList>
    </citation>
    <scope>NUCLEOTIDE SEQUENCE [LARGE SCALE GENOMIC DNA]</scope>
    <source>
        <strain evidence="2 3">AT_MEX2019</strain>
        <tissue evidence="2">Muscle</tissue>
    </source>
</reference>
<dbReference type="Proteomes" id="UP001345963">
    <property type="component" value="Unassembled WGS sequence"/>
</dbReference>
<sequence length="113" mass="13041">MRLREDEMGQGVKQVRKEKHQRLGSLIIYPNRRTKQDRTVPLTPPVWVKDALLLYLVNGSNKKLILYQTLGPFKGTTQHRTGPFMENTQPVLIRPDLDRKHSGPSQQDEGCYS</sequence>